<dbReference type="PANTHER" id="PTHR30469:SF36">
    <property type="entry name" value="BLL3903 PROTEIN"/>
    <property type="match status" value="1"/>
</dbReference>
<comment type="caution">
    <text evidence="6">The sequence shown here is derived from an EMBL/GenBank/DDBJ whole genome shotgun (WGS) entry which is preliminary data.</text>
</comment>
<dbReference type="GO" id="GO:1990281">
    <property type="term" value="C:efflux pump complex"/>
    <property type="evidence" value="ECO:0007669"/>
    <property type="project" value="TreeGrafter"/>
</dbReference>
<dbReference type="GO" id="GO:0015562">
    <property type="term" value="F:efflux transmembrane transporter activity"/>
    <property type="evidence" value="ECO:0007669"/>
    <property type="project" value="TreeGrafter"/>
</dbReference>
<dbReference type="NCBIfam" id="TIGR01730">
    <property type="entry name" value="RND_mfp"/>
    <property type="match status" value="1"/>
</dbReference>
<feature type="domain" description="Multidrug resistance protein MdtA-like alpha-helical hairpin" evidence="4">
    <location>
        <begin position="111"/>
        <end position="180"/>
    </location>
</feature>
<dbReference type="AlphaFoldDB" id="A0A1E2RVH1"/>
<name>A0A1E2RVH1_9HYPH</name>
<reference evidence="6 7" key="1">
    <citation type="submission" date="2016-07" db="EMBL/GenBank/DDBJ databases">
        <title>Draft genome sequence of Methyloligella halotolerans C2T (VKM B-2706T=CCUG 61687T=DSM 25045T), a halotolerant polyhydroxybutyrate accumulating methylotroph.</title>
        <authorList>
            <person name="Vasilenko O.V."/>
            <person name="Doronina N.V."/>
            <person name="Poroshina M.N."/>
            <person name="Tarlachkov S.V."/>
            <person name="Trotsenko Y.A."/>
        </authorList>
    </citation>
    <scope>NUCLEOTIDE SEQUENCE [LARGE SCALE GENOMIC DNA]</scope>
    <source>
        <strain evidence="6 7">VKM B-2706</strain>
    </source>
</reference>
<keyword evidence="7" id="KW-1185">Reference proteome</keyword>
<proteinExistence type="inferred from homology"/>
<sequence>MYQRWLITPIIVAIGLVAGGYLSAHRGLAVADSANDELHSLNPIAVSTVIAEKADFPIRRRSIGVMESPAVVIIRSRIDSQILEQHVKDGQIVRTGDLLFSLDDREVKAALARAEATLEKDLANKARADLDLNRMKQLLERNAAAKQQLDQATADAKAAAATVASDRAQVDTEKLRLSYTEIRAPISGRIGSVRVTPGNLVSANDMSGTGLVTITQVRPIRVSFTVPEKDLALVRNAYWRKLRRPGPPSGCCSLSPVSSLHRVP</sequence>
<evidence type="ECO:0000313" key="7">
    <source>
        <dbReference type="Proteomes" id="UP000095087"/>
    </source>
</evidence>
<dbReference type="Proteomes" id="UP000095087">
    <property type="component" value="Unassembled WGS sequence"/>
</dbReference>
<feature type="region of interest" description="Disordered" evidence="3">
    <location>
        <begin position="245"/>
        <end position="264"/>
    </location>
</feature>
<protein>
    <submittedName>
        <fullName evidence="6">Multidrug resistance protein MdtA</fullName>
    </submittedName>
</protein>
<dbReference type="RefSeq" id="WP_069096200.1">
    <property type="nucleotide sequence ID" value="NZ_MASI01000011.1"/>
</dbReference>
<keyword evidence="2" id="KW-0175">Coiled coil</keyword>
<feature type="domain" description="Multidrug resistance protein MdtA-like barrel-sandwich hybrid" evidence="5">
    <location>
        <begin position="71"/>
        <end position="208"/>
    </location>
</feature>
<evidence type="ECO:0000259" key="4">
    <source>
        <dbReference type="Pfam" id="PF25876"/>
    </source>
</evidence>
<evidence type="ECO:0000313" key="6">
    <source>
        <dbReference type="EMBL" id="ODA66049.1"/>
    </source>
</evidence>
<dbReference type="STRING" id="1177755.A7A08_03063"/>
<comment type="similarity">
    <text evidence="1">Belongs to the membrane fusion protein (MFP) (TC 8.A.1) family.</text>
</comment>
<dbReference type="InterPro" id="IPR006143">
    <property type="entry name" value="RND_pump_MFP"/>
</dbReference>
<dbReference type="Pfam" id="PF25876">
    <property type="entry name" value="HH_MFP_RND"/>
    <property type="match status" value="1"/>
</dbReference>
<evidence type="ECO:0000256" key="1">
    <source>
        <dbReference type="ARBA" id="ARBA00009477"/>
    </source>
</evidence>
<dbReference type="SUPFAM" id="SSF111369">
    <property type="entry name" value="HlyD-like secretion proteins"/>
    <property type="match status" value="1"/>
</dbReference>
<dbReference type="Gene3D" id="2.40.30.170">
    <property type="match status" value="1"/>
</dbReference>
<feature type="compositionally biased region" description="Low complexity" evidence="3">
    <location>
        <begin position="249"/>
        <end position="264"/>
    </location>
</feature>
<dbReference type="Pfam" id="PF25917">
    <property type="entry name" value="BSH_RND"/>
    <property type="match status" value="1"/>
</dbReference>
<organism evidence="6 7">
    <name type="scientific">Methyloligella halotolerans</name>
    <dbReference type="NCBI Taxonomy" id="1177755"/>
    <lineage>
        <taxon>Bacteria</taxon>
        <taxon>Pseudomonadati</taxon>
        <taxon>Pseudomonadota</taxon>
        <taxon>Alphaproteobacteria</taxon>
        <taxon>Hyphomicrobiales</taxon>
        <taxon>Hyphomicrobiaceae</taxon>
        <taxon>Methyloligella</taxon>
    </lineage>
</organism>
<dbReference type="EMBL" id="MASI01000011">
    <property type="protein sequence ID" value="ODA66049.1"/>
    <property type="molecule type" value="Genomic_DNA"/>
</dbReference>
<evidence type="ECO:0000256" key="2">
    <source>
        <dbReference type="SAM" id="Coils"/>
    </source>
</evidence>
<feature type="coiled-coil region" evidence="2">
    <location>
        <begin position="135"/>
        <end position="162"/>
    </location>
</feature>
<gene>
    <name evidence="6" type="ORF">A7A08_03063</name>
</gene>
<dbReference type="Gene3D" id="2.40.50.100">
    <property type="match status" value="1"/>
</dbReference>
<evidence type="ECO:0000256" key="3">
    <source>
        <dbReference type="SAM" id="MobiDB-lite"/>
    </source>
</evidence>
<accession>A0A1E2RVH1</accession>
<dbReference type="Gene3D" id="1.10.287.470">
    <property type="entry name" value="Helix hairpin bin"/>
    <property type="match status" value="1"/>
</dbReference>
<dbReference type="PANTHER" id="PTHR30469">
    <property type="entry name" value="MULTIDRUG RESISTANCE PROTEIN MDTA"/>
    <property type="match status" value="1"/>
</dbReference>
<dbReference type="InterPro" id="IPR058625">
    <property type="entry name" value="MdtA-like_BSH"/>
</dbReference>
<evidence type="ECO:0000259" key="5">
    <source>
        <dbReference type="Pfam" id="PF25917"/>
    </source>
</evidence>
<dbReference type="InterPro" id="IPR058624">
    <property type="entry name" value="MdtA-like_HH"/>
</dbReference>